<dbReference type="CDD" id="cd07432">
    <property type="entry name" value="PHP_HisPPase"/>
    <property type="match status" value="1"/>
</dbReference>
<reference evidence="3" key="1">
    <citation type="submission" date="2018-08" db="EMBL/GenBank/DDBJ databases">
        <authorList>
            <person name="Grouzdev D.S."/>
            <person name="Krutkina M.S."/>
        </authorList>
    </citation>
    <scope>NUCLEOTIDE SEQUENCE [LARGE SCALE GENOMIC DNA]</scope>
    <source>
        <strain evidence="3">4-11</strain>
    </source>
</reference>
<dbReference type="InterPro" id="IPR052018">
    <property type="entry name" value="PHP_domain"/>
</dbReference>
<dbReference type="Proteomes" id="UP000264002">
    <property type="component" value="Unassembled WGS sequence"/>
</dbReference>
<accession>A0A372MDX0</accession>
<dbReference type="AlphaFoldDB" id="A0A372MDX0"/>
<dbReference type="InterPro" id="IPR003141">
    <property type="entry name" value="Pol/His_phosphatase_N"/>
</dbReference>
<sequence>MEELSIVKSYSREEQQSYTKIPFTVGENIEQIEISYNYQRHMFKNHALGVSKEEVNIIDLGLFSPDGKLRGWSGSERTTVYISSSDASPGYKRGAIPPGRWNLALGIYKVTDEAKVSITIKLKEKERRWFKGDLHMHTLNSDGIYKTGEVITYARHAGLDFIALTDHNNTQQNQEIGNPEGITVLPGMEYTNYRGHANLFFTDTTEFAENPLSNTREEMLSTLEAAEQREALVSINHPFDESCPWLWGFDVPFSLVEVWNAFFKESDSKAIAWWRNQLKEGKHLVAIGGSDTHRIEQGRSFGTPTTYIHARSAGKEDLLEALREGRVSISATPSSAQLDLVIADVHIGETVCFIEGMTGSIHIMGAKVGDRIVLYSNEGLEQSWEIAYAGTLVLPFLVQKRKFYQTELYRKTLAFEMLDAMTNPVYLS</sequence>
<dbReference type="RefSeq" id="WP_117331255.1">
    <property type="nucleotide sequence ID" value="NZ_QUWK01000014.1"/>
</dbReference>
<evidence type="ECO:0000313" key="2">
    <source>
        <dbReference type="EMBL" id="RFU93991.1"/>
    </source>
</evidence>
<evidence type="ECO:0000259" key="1">
    <source>
        <dbReference type="SMART" id="SM00481"/>
    </source>
</evidence>
<dbReference type="PANTHER" id="PTHR42924">
    <property type="entry name" value="EXONUCLEASE"/>
    <property type="match status" value="1"/>
</dbReference>
<dbReference type="SMART" id="SM00481">
    <property type="entry name" value="POLIIIAc"/>
    <property type="match status" value="1"/>
</dbReference>
<dbReference type="PANTHER" id="PTHR42924:SF3">
    <property type="entry name" value="POLYMERASE_HISTIDINOL PHOSPHATASE N-TERMINAL DOMAIN-CONTAINING PROTEIN"/>
    <property type="match status" value="1"/>
</dbReference>
<proteinExistence type="predicted"/>
<name>A0A372MDX0_9SPIR</name>
<feature type="domain" description="Polymerase/histidinol phosphatase N-terminal" evidence="1">
    <location>
        <begin position="132"/>
        <end position="193"/>
    </location>
</feature>
<organism evidence="2 3">
    <name type="scientific">Sphaerochaeta halotolerans</name>
    <dbReference type="NCBI Taxonomy" id="2293840"/>
    <lineage>
        <taxon>Bacteria</taxon>
        <taxon>Pseudomonadati</taxon>
        <taxon>Spirochaetota</taxon>
        <taxon>Spirochaetia</taxon>
        <taxon>Spirochaetales</taxon>
        <taxon>Sphaerochaetaceae</taxon>
        <taxon>Sphaerochaeta</taxon>
    </lineage>
</organism>
<dbReference type="EMBL" id="QUWK01000014">
    <property type="protein sequence ID" value="RFU93991.1"/>
    <property type="molecule type" value="Genomic_DNA"/>
</dbReference>
<keyword evidence="3" id="KW-1185">Reference proteome</keyword>
<dbReference type="NCBIfam" id="NF038032">
    <property type="entry name" value="CehA_McbA_metalo"/>
    <property type="match status" value="1"/>
</dbReference>
<protein>
    <recommendedName>
        <fullName evidence="1">Polymerase/histidinol phosphatase N-terminal domain-containing protein</fullName>
    </recommendedName>
</protein>
<comment type="caution">
    <text evidence="2">The sequence shown here is derived from an EMBL/GenBank/DDBJ whole genome shotgun (WGS) entry which is preliminary data.</text>
</comment>
<dbReference type="Gene3D" id="3.20.20.140">
    <property type="entry name" value="Metal-dependent hydrolases"/>
    <property type="match status" value="1"/>
</dbReference>
<reference evidence="2 3" key="2">
    <citation type="submission" date="2018-09" db="EMBL/GenBank/DDBJ databases">
        <title>Genome of Sphaerochaeta halotolerans strain 4-11.</title>
        <authorList>
            <person name="Nazina T.N."/>
            <person name="Sokolova D.S."/>
        </authorList>
    </citation>
    <scope>NUCLEOTIDE SEQUENCE [LARGE SCALE GENOMIC DNA]</scope>
    <source>
        <strain evidence="2 3">4-11</strain>
    </source>
</reference>
<dbReference type="InterPro" id="IPR016195">
    <property type="entry name" value="Pol/histidinol_Pase-like"/>
</dbReference>
<evidence type="ECO:0000313" key="3">
    <source>
        <dbReference type="Proteomes" id="UP000264002"/>
    </source>
</evidence>
<dbReference type="GO" id="GO:0035312">
    <property type="term" value="F:5'-3' DNA exonuclease activity"/>
    <property type="evidence" value="ECO:0007669"/>
    <property type="project" value="TreeGrafter"/>
</dbReference>
<dbReference type="SUPFAM" id="SSF89550">
    <property type="entry name" value="PHP domain-like"/>
    <property type="match status" value="1"/>
</dbReference>
<gene>
    <name evidence="2" type="ORF">DYP60_12010</name>
</gene>
<dbReference type="GO" id="GO:0004534">
    <property type="term" value="F:5'-3' RNA exonuclease activity"/>
    <property type="evidence" value="ECO:0007669"/>
    <property type="project" value="TreeGrafter"/>
</dbReference>